<evidence type="ECO:0000256" key="7">
    <source>
        <dbReference type="ARBA" id="ARBA00023010"/>
    </source>
</evidence>
<gene>
    <name evidence="9" type="primary">secE</name>
    <name evidence="10" type="ORF">A2908_04195</name>
</gene>
<keyword evidence="6 9" id="KW-1133">Transmembrane helix</keyword>
<comment type="similarity">
    <text evidence="9">Belongs to the SecE/SEC61-gamma family.</text>
</comment>
<sequence length="64" mass="7343">MTIVQKVKTFFKEVYVELRKTNWLSRGEVLRYTLIVLAVTIIVAAFLGGLDYAFSTVLKSFILK</sequence>
<keyword evidence="4 9" id="KW-0812">Transmembrane</keyword>
<dbReference type="PANTHER" id="PTHR33910">
    <property type="entry name" value="PROTEIN TRANSLOCASE SUBUNIT SECE"/>
    <property type="match status" value="1"/>
</dbReference>
<keyword evidence="3 9" id="KW-1003">Cell membrane</keyword>
<dbReference type="EMBL" id="MHPA01000012">
    <property type="protein sequence ID" value="OGZ73446.1"/>
    <property type="molecule type" value="Genomic_DNA"/>
</dbReference>
<dbReference type="GO" id="GO:0005886">
    <property type="term" value="C:plasma membrane"/>
    <property type="evidence" value="ECO:0007669"/>
    <property type="project" value="UniProtKB-SubCell"/>
</dbReference>
<dbReference type="GO" id="GO:0009306">
    <property type="term" value="P:protein secretion"/>
    <property type="evidence" value="ECO:0007669"/>
    <property type="project" value="UniProtKB-UniRule"/>
</dbReference>
<evidence type="ECO:0000256" key="9">
    <source>
        <dbReference type="HAMAP-Rule" id="MF_00422"/>
    </source>
</evidence>
<evidence type="ECO:0000256" key="4">
    <source>
        <dbReference type="ARBA" id="ARBA00022692"/>
    </source>
</evidence>
<reference evidence="10 11" key="1">
    <citation type="journal article" date="2016" name="Nat. Commun.">
        <title>Thousands of microbial genomes shed light on interconnected biogeochemical processes in an aquifer system.</title>
        <authorList>
            <person name="Anantharaman K."/>
            <person name="Brown C.T."/>
            <person name="Hug L.A."/>
            <person name="Sharon I."/>
            <person name="Castelle C.J."/>
            <person name="Probst A.J."/>
            <person name="Thomas B.C."/>
            <person name="Singh A."/>
            <person name="Wilkins M.J."/>
            <person name="Karaoz U."/>
            <person name="Brodie E.L."/>
            <person name="Williams K.H."/>
            <person name="Hubbard S.S."/>
            <person name="Banfield J.F."/>
        </authorList>
    </citation>
    <scope>NUCLEOTIDE SEQUENCE [LARGE SCALE GENOMIC DNA]</scope>
</reference>
<dbReference type="NCBIfam" id="TIGR00964">
    <property type="entry name" value="secE_bact"/>
    <property type="match status" value="1"/>
</dbReference>
<evidence type="ECO:0000313" key="10">
    <source>
        <dbReference type="EMBL" id="OGZ73446.1"/>
    </source>
</evidence>
<dbReference type="InterPro" id="IPR005807">
    <property type="entry name" value="SecE_bac"/>
</dbReference>
<dbReference type="Proteomes" id="UP000176774">
    <property type="component" value="Unassembled WGS sequence"/>
</dbReference>
<dbReference type="HAMAP" id="MF_00422">
    <property type="entry name" value="SecE"/>
    <property type="match status" value="1"/>
</dbReference>
<dbReference type="STRING" id="1802214.A2908_04195"/>
<dbReference type="InterPro" id="IPR001901">
    <property type="entry name" value="Translocase_SecE/Sec61-g"/>
</dbReference>
<dbReference type="GO" id="GO:0065002">
    <property type="term" value="P:intracellular protein transmembrane transport"/>
    <property type="evidence" value="ECO:0007669"/>
    <property type="project" value="UniProtKB-UniRule"/>
</dbReference>
<evidence type="ECO:0000256" key="2">
    <source>
        <dbReference type="ARBA" id="ARBA00022448"/>
    </source>
</evidence>
<evidence type="ECO:0000256" key="6">
    <source>
        <dbReference type="ARBA" id="ARBA00022989"/>
    </source>
</evidence>
<organism evidence="10 11">
    <name type="scientific">Candidatus Staskawiczbacteria bacterium RIFCSPLOWO2_01_FULL_38_12b</name>
    <dbReference type="NCBI Taxonomy" id="1802214"/>
    <lineage>
        <taxon>Bacteria</taxon>
        <taxon>Candidatus Staskawicziibacteriota</taxon>
    </lineage>
</organism>
<dbReference type="GO" id="GO:0008320">
    <property type="term" value="F:protein transmembrane transporter activity"/>
    <property type="evidence" value="ECO:0007669"/>
    <property type="project" value="UniProtKB-UniRule"/>
</dbReference>
<protein>
    <recommendedName>
        <fullName evidence="9">Protein translocase subunit SecE</fullName>
    </recommendedName>
</protein>
<dbReference type="Gene3D" id="1.20.5.1030">
    <property type="entry name" value="Preprotein translocase secy subunit"/>
    <property type="match status" value="1"/>
</dbReference>
<proteinExistence type="inferred from homology"/>
<dbReference type="InterPro" id="IPR038379">
    <property type="entry name" value="SecE_sf"/>
</dbReference>
<dbReference type="GO" id="GO:0006605">
    <property type="term" value="P:protein targeting"/>
    <property type="evidence" value="ECO:0007669"/>
    <property type="project" value="UniProtKB-UniRule"/>
</dbReference>
<dbReference type="Pfam" id="PF00584">
    <property type="entry name" value="SecE"/>
    <property type="match status" value="1"/>
</dbReference>
<feature type="transmembrane region" description="Helical" evidence="9">
    <location>
        <begin position="29"/>
        <end position="54"/>
    </location>
</feature>
<evidence type="ECO:0000256" key="3">
    <source>
        <dbReference type="ARBA" id="ARBA00022475"/>
    </source>
</evidence>
<evidence type="ECO:0000256" key="8">
    <source>
        <dbReference type="ARBA" id="ARBA00023136"/>
    </source>
</evidence>
<dbReference type="AlphaFoldDB" id="A0A1G2IFA7"/>
<keyword evidence="7 9" id="KW-0811">Translocation</keyword>
<keyword evidence="8 9" id="KW-0472">Membrane</keyword>
<name>A0A1G2IFA7_9BACT</name>
<evidence type="ECO:0000313" key="11">
    <source>
        <dbReference type="Proteomes" id="UP000176774"/>
    </source>
</evidence>
<keyword evidence="5 9" id="KW-0653">Protein transport</keyword>
<keyword evidence="2 9" id="KW-0813">Transport</keyword>
<dbReference type="PANTHER" id="PTHR33910:SF1">
    <property type="entry name" value="PROTEIN TRANSLOCASE SUBUNIT SECE"/>
    <property type="match status" value="1"/>
</dbReference>
<comment type="subunit">
    <text evidence="9">Component of the Sec protein translocase complex. Heterotrimer consisting of SecY, SecE and SecG subunits. The heterotrimers can form oligomers, although 1 heterotrimer is thought to be able to translocate proteins. Interacts with the ribosome. Interacts with SecDF, and other proteins may be involved. Interacts with SecA.</text>
</comment>
<comment type="function">
    <text evidence="9">Essential subunit of the Sec protein translocation channel SecYEG. Clamps together the 2 halves of SecY. May contact the channel plug during translocation.</text>
</comment>
<comment type="caution">
    <text evidence="10">The sequence shown here is derived from an EMBL/GenBank/DDBJ whole genome shotgun (WGS) entry which is preliminary data.</text>
</comment>
<evidence type="ECO:0000256" key="1">
    <source>
        <dbReference type="ARBA" id="ARBA00004370"/>
    </source>
</evidence>
<evidence type="ECO:0000256" key="5">
    <source>
        <dbReference type="ARBA" id="ARBA00022927"/>
    </source>
</evidence>
<dbReference type="GO" id="GO:0043952">
    <property type="term" value="P:protein transport by the Sec complex"/>
    <property type="evidence" value="ECO:0007669"/>
    <property type="project" value="UniProtKB-UniRule"/>
</dbReference>
<accession>A0A1G2IFA7</accession>
<comment type="subcellular location">
    <subcellularLocation>
        <location evidence="9">Cell membrane</location>
        <topology evidence="9">Single-pass membrane protein</topology>
    </subcellularLocation>
    <subcellularLocation>
        <location evidence="1">Membrane</location>
    </subcellularLocation>
</comment>